<dbReference type="GO" id="GO:0005634">
    <property type="term" value="C:nucleus"/>
    <property type="evidence" value="ECO:0007669"/>
    <property type="project" value="UniProtKB-SubCell"/>
</dbReference>
<feature type="region of interest" description="Disordered" evidence="3">
    <location>
        <begin position="202"/>
        <end position="250"/>
    </location>
</feature>
<evidence type="ECO:0000256" key="2">
    <source>
        <dbReference type="ARBA" id="ARBA00023242"/>
    </source>
</evidence>
<sequence>MASTPASAARSPAVNSNEPPDREKEFFTTWLRLMERQKDATKLTQDMQSLLAESEDAALKLQRARHQASLQSANDKSISEVVALLNDYFFRDIVPALKKAKEVTGQPQDPLDQYLEHGDEGTAISQDFVDDMSGWGAQEQEKETDDEHQEKKNAETQDGFNSDDEIPSEMFHDLLFRNSVQFTEFQARAVLQQAAQAATFRGTNERLARRSSMVPPPIVTDLPPLPASTGSTPDTSSRSPSEALRKKDRIGKRAAAGLTAEQVVGARTYGSAREYCIRWRDLEHPLWISRRKAPPQAKELIDLFLSAELRTRSPNQAAVRTSPKARRKSSRDGQGRQKSVPQFYTVDHIVDHRLFYNKRQYLVRWENYDKSEDTWQDGDQLRADVPEIVEAYEHQRQRDAARDEVIQSAMSELIRDGTAGAVKKRAIPRVDAEEDKAKMPSGNNMNTLAPIQKKQRIFSEDKNDDDEVNSSKDAYQYDVEEAELEEFSDEEFADRLHS</sequence>
<feature type="region of interest" description="Disordered" evidence="3">
    <location>
        <begin position="313"/>
        <end position="340"/>
    </location>
</feature>
<dbReference type="InterPro" id="IPR023780">
    <property type="entry name" value="Chromo_domain"/>
</dbReference>
<reference evidence="5 6" key="1">
    <citation type="submission" date="2024-09" db="EMBL/GenBank/DDBJ databases">
        <title>Genome sequencing and assembly of Phytophthora oleae, isolate VK10A, causative agent of rot of olive drupes.</title>
        <authorList>
            <person name="Conti Taguali S."/>
            <person name="Riolo M."/>
            <person name="La Spada F."/>
            <person name="Cacciola S.O."/>
            <person name="Dionisio G."/>
        </authorList>
    </citation>
    <scope>NUCLEOTIDE SEQUENCE [LARGE SCALE GENOMIC DNA]</scope>
    <source>
        <strain evidence="5 6">VK10A</strain>
    </source>
</reference>
<feature type="compositionally biased region" description="Polar residues" evidence="3">
    <location>
        <begin position="228"/>
        <end position="240"/>
    </location>
</feature>
<dbReference type="InterPro" id="IPR000953">
    <property type="entry name" value="Chromo/chromo_shadow_dom"/>
</dbReference>
<evidence type="ECO:0000313" key="5">
    <source>
        <dbReference type="EMBL" id="KAL3657014.1"/>
    </source>
</evidence>
<comment type="caution">
    <text evidence="5">The sequence shown here is derived from an EMBL/GenBank/DDBJ whole genome shotgun (WGS) entry which is preliminary data.</text>
</comment>
<feature type="compositionally biased region" description="Pro residues" evidence="3">
    <location>
        <begin position="214"/>
        <end position="226"/>
    </location>
</feature>
<dbReference type="Gene3D" id="2.40.50.40">
    <property type="match status" value="1"/>
</dbReference>
<proteinExistence type="predicted"/>
<dbReference type="SUPFAM" id="SSF54160">
    <property type="entry name" value="Chromo domain-like"/>
    <property type="match status" value="1"/>
</dbReference>
<dbReference type="InterPro" id="IPR016197">
    <property type="entry name" value="Chromo-like_dom_sf"/>
</dbReference>
<organism evidence="5 6">
    <name type="scientific">Phytophthora oleae</name>
    <dbReference type="NCBI Taxonomy" id="2107226"/>
    <lineage>
        <taxon>Eukaryota</taxon>
        <taxon>Sar</taxon>
        <taxon>Stramenopiles</taxon>
        <taxon>Oomycota</taxon>
        <taxon>Peronosporomycetes</taxon>
        <taxon>Peronosporales</taxon>
        <taxon>Peronosporaceae</taxon>
        <taxon>Phytophthora</taxon>
    </lineage>
</organism>
<dbReference type="PANTHER" id="PTHR22812">
    <property type="entry name" value="CHROMOBOX PROTEIN"/>
    <property type="match status" value="1"/>
</dbReference>
<comment type="subcellular location">
    <subcellularLocation>
        <location evidence="1">Nucleus</location>
    </subcellularLocation>
</comment>
<feature type="domain" description="Chromo" evidence="4">
    <location>
        <begin position="344"/>
        <end position="404"/>
    </location>
</feature>
<keyword evidence="2" id="KW-0539">Nucleus</keyword>
<evidence type="ECO:0000256" key="3">
    <source>
        <dbReference type="SAM" id="MobiDB-lite"/>
    </source>
</evidence>
<protein>
    <recommendedName>
        <fullName evidence="4">Chromo domain-containing protein</fullName>
    </recommendedName>
</protein>
<keyword evidence="6" id="KW-1185">Reference proteome</keyword>
<dbReference type="CDD" id="cd00024">
    <property type="entry name" value="CD_CSD"/>
    <property type="match status" value="1"/>
</dbReference>
<accession>A0ABD3ES50</accession>
<dbReference type="PROSITE" id="PS50013">
    <property type="entry name" value="CHROMO_2"/>
    <property type="match status" value="1"/>
</dbReference>
<dbReference type="AlphaFoldDB" id="A0ABD3ES50"/>
<dbReference type="EMBL" id="JBIMZQ010000070">
    <property type="protein sequence ID" value="KAL3657014.1"/>
    <property type="molecule type" value="Genomic_DNA"/>
</dbReference>
<feature type="compositionally biased region" description="Low complexity" evidence="3">
    <location>
        <begin position="1"/>
        <end position="13"/>
    </location>
</feature>
<dbReference type="InterPro" id="IPR051219">
    <property type="entry name" value="Heterochromatin_chromo-domain"/>
</dbReference>
<dbReference type="SMART" id="SM00298">
    <property type="entry name" value="CHROMO"/>
    <property type="match status" value="2"/>
</dbReference>
<name>A0ABD3ES50_9STRA</name>
<evidence type="ECO:0000313" key="6">
    <source>
        <dbReference type="Proteomes" id="UP001632037"/>
    </source>
</evidence>
<feature type="region of interest" description="Disordered" evidence="3">
    <location>
        <begin position="1"/>
        <end position="23"/>
    </location>
</feature>
<evidence type="ECO:0000259" key="4">
    <source>
        <dbReference type="PROSITE" id="PS50013"/>
    </source>
</evidence>
<feature type="region of interest" description="Disordered" evidence="3">
    <location>
        <begin position="433"/>
        <end position="498"/>
    </location>
</feature>
<dbReference type="Proteomes" id="UP001632037">
    <property type="component" value="Unassembled WGS sequence"/>
</dbReference>
<gene>
    <name evidence="5" type="ORF">V7S43_018062</name>
</gene>
<evidence type="ECO:0000256" key="1">
    <source>
        <dbReference type="ARBA" id="ARBA00004123"/>
    </source>
</evidence>
<feature type="region of interest" description="Disordered" evidence="3">
    <location>
        <begin position="137"/>
        <end position="166"/>
    </location>
</feature>
<feature type="compositionally biased region" description="Acidic residues" evidence="3">
    <location>
        <begin position="478"/>
        <end position="492"/>
    </location>
</feature>
<dbReference type="Pfam" id="PF00385">
    <property type="entry name" value="Chromo"/>
    <property type="match status" value="1"/>
</dbReference>